<dbReference type="AlphaFoldDB" id="A0A552VA28"/>
<dbReference type="InterPro" id="IPR050087">
    <property type="entry name" value="AON_synthase_class-II"/>
</dbReference>
<reference evidence="7 8" key="1">
    <citation type="submission" date="2019-07" db="EMBL/GenBank/DDBJ databases">
        <title>Flavobacterium sp. nov., isolated from glacier ice.</title>
        <authorList>
            <person name="Liu Q."/>
            <person name="Xin Y.-H."/>
        </authorList>
    </citation>
    <scope>NUCLEOTIDE SEQUENCE [LARGE SCALE GENOMIC DNA]</scope>
    <source>
        <strain evidence="7 8">ZT4R6</strain>
    </source>
</reference>
<keyword evidence="7" id="KW-0032">Aminotransferase</keyword>
<dbReference type="EMBL" id="VJVZ01000001">
    <property type="protein sequence ID" value="TRW27337.1"/>
    <property type="molecule type" value="Genomic_DNA"/>
</dbReference>
<dbReference type="PANTHER" id="PTHR13693">
    <property type="entry name" value="CLASS II AMINOTRANSFERASE/8-AMINO-7-OXONONANOATE SYNTHASE"/>
    <property type="match status" value="1"/>
</dbReference>
<evidence type="ECO:0000313" key="8">
    <source>
        <dbReference type="Proteomes" id="UP000320643"/>
    </source>
</evidence>
<evidence type="ECO:0000256" key="1">
    <source>
        <dbReference type="ARBA" id="ARBA00001933"/>
    </source>
</evidence>
<organism evidence="7 8">
    <name type="scientific">Flavobacterium zepuense</name>
    <dbReference type="NCBI Taxonomy" id="2593302"/>
    <lineage>
        <taxon>Bacteria</taxon>
        <taxon>Pseudomonadati</taxon>
        <taxon>Bacteroidota</taxon>
        <taxon>Flavobacteriia</taxon>
        <taxon>Flavobacteriales</taxon>
        <taxon>Flavobacteriaceae</taxon>
        <taxon>Flavobacterium</taxon>
    </lineage>
</organism>
<evidence type="ECO:0000313" key="7">
    <source>
        <dbReference type="EMBL" id="TRW27337.1"/>
    </source>
</evidence>
<evidence type="ECO:0000259" key="6">
    <source>
        <dbReference type="Pfam" id="PF00155"/>
    </source>
</evidence>
<keyword evidence="4 5" id="KW-0663">Pyridoxal phosphate</keyword>
<dbReference type="InterPro" id="IPR015421">
    <property type="entry name" value="PyrdxlP-dep_Trfase_major"/>
</dbReference>
<evidence type="ECO:0000256" key="2">
    <source>
        <dbReference type="ARBA" id="ARBA00005189"/>
    </source>
</evidence>
<evidence type="ECO:0000256" key="3">
    <source>
        <dbReference type="ARBA" id="ARBA00022679"/>
    </source>
</evidence>
<evidence type="ECO:0000256" key="4">
    <source>
        <dbReference type="ARBA" id="ARBA00022898"/>
    </source>
</evidence>
<dbReference type="RefSeq" id="WP_143371563.1">
    <property type="nucleotide sequence ID" value="NZ_VJVZ01000001.1"/>
</dbReference>
<dbReference type="InterPro" id="IPR015422">
    <property type="entry name" value="PyrdxlP-dep_Trfase_small"/>
</dbReference>
<dbReference type="GO" id="GO:0030170">
    <property type="term" value="F:pyridoxal phosphate binding"/>
    <property type="evidence" value="ECO:0007669"/>
    <property type="project" value="InterPro"/>
</dbReference>
<dbReference type="GO" id="GO:0008483">
    <property type="term" value="F:transaminase activity"/>
    <property type="evidence" value="ECO:0007669"/>
    <property type="project" value="UniProtKB-KW"/>
</dbReference>
<sequence>MVKDLFERIQKNKGPLGKWASQAEGYFVFPKLEGPLANRMIFRGKEVLNWSINDYLGLANHPEVRKVDADAAAEYGAAYPMGARMMSGHTSYHEQLEQELAAFVQKESAYLLNFGYQGMVSTIDALVSKNDVIVYDVDSHACIIDGVRLHMGKRFTYKHNDIESLEKNLERATNMAETTGGGILVITEGVFGMRGQQGKLKEIVALKEKYNFRLLVDDAHGFGTLGKTGAGAGEEQECQDGIDVYFSTFAKSMAGIGAFIAADKDTIDFLKYNLRSQMFAKALPMIFVKGALKRLDMLRTMPELKAKLWENVDALQNGLKAKGFNIGDTNTCVTPVYLEGSVPEAMVMVNDLRENYGIFLSIVIYPVIPKGIILLRMIPTATHTIDDINQTLVAYEDIRERLENGTYKRIAAETKVDLDAEQA</sequence>
<comment type="cofactor">
    <cofactor evidence="1 5">
        <name>pyridoxal 5'-phosphate</name>
        <dbReference type="ChEBI" id="CHEBI:597326"/>
    </cofactor>
</comment>
<keyword evidence="8" id="KW-1185">Reference proteome</keyword>
<dbReference type="Pfam" id="PF00155">
    <property type="entry name" value="Aminotran_1_2"/>
    <property type="match status" value="1"/>
</dbReference>
<keyword evidence="3 7" id="KW-0808">Transferase</keyword>
<protein>
    <submittedName>
        <fullName evidence="7">Pyridoxal phosphate-dependent aminotransferase family protein</fullName>
    </submittedName>
</protein>
<dbReference type="PROSITE" id="PS00599">
    <property type="entry name" value="AA_TRANSFER_CLASS_2"/>
    <property type="match status" value="1"/>
</dbReference>
<comment type="caution">
    <text evidence="7">The sequence shown here is derived from an EMBL/GenBank/DDBJ whole genome shotgun (WGS) entry which is preliminary data.</text>
</comment>
<gene>
    <name evidence="7" type="ORF">FMM05_01475</name>
</gene>
<comment type="similarity">
    <text evidence="5">Belongs to the class-II pyridoxal-phosphate-dependent aminotransferase family.</text>
</comment>
<dbReference type="Proteomes" id="UP000320643">
    <property type="component" value="Unassembled WGS sequence"/>
</dbReference>
<dbReference type="SUPFAM" id="SSF53383">
    <property type="entry name" value="PLP-dependent transferases"/>
    <property type="match status" value="1"/>
</dbReference>
<dbReference type="InterPro" id="IPR001917">
    <property type="entry name" value="Aminotrans_II_pyridoxalP_BS"/>
</dbReference>
<feature type="domain" description="Aminotransferase class I/classII large" evidence="6">
    <location>
        <begin position="46"/>
        <end position="389"/>
    </location>
</feature>
<accession>A0A552VA28</accession>
<name>A0A552VA28_9FLAO</name>
<dbReference type="OrthoDB" id="9807157at2"/>
<dbReference type="Gene3D" id="3.90.1150.10">
    <property type="entry name" value="Aspartate Aminotransferase, domain 1"/>
    <property type="match status" value="1"/>
</dbReference>
<dbReference type="Gene3D" id="3.40.640.10">
    <property type="entry name" value="Type I PLP-dependent aspartate aminotransferase-like (Major domain)"/>
    <property type="match status" value="1"/>
</dbReference>
<dbReference type="InterPro" id="IPR004839">
    <property type="entry name" value="Aminotransferase_I/II_large"/>
</dbReference>
<proteinExistence type="inferred from homology"/>
<comment type="pathway">
    <text evidence="2">Lipid metabolism.</text>
</comment>
<evidence type="ECO:0000256" key="5">
    <source>
        <dbReference type="RuleBase" id="RU003693"/>
    </source>
</evidence>
<dbReference type="InterPro" id="IPR015424">
    <property type="entry name" value="PyrdxlP-dep_Trfase"/>
</dbReference>